<gene>
    <name evidence="1" type="ORF">CLV55_1037</name>
</gene>
<evidence type="ECO:0000313" key="1">
    <source>
        <dbReference type="EMBL" id="RAR73688.1"/>
    </source>
</evidence>
<dbReference type="RefSeq" id="WP_112112494.1">
    <property type="nucleotide sequence ID" value="NZ_QLSZ01000003.1"/>
</dbReference>
<accession>A0A328YHX0</accession>
<evidence type="ECO:0000313" key="2">
    <source>
        <dbReference type="Proteomes" id="UP000248840"/>
    </source>
</evidence>
<keyword evidence="2" id="KW-1185">Reference proteome</keyword>
<sequence>MKNVLHVFFNDHTSLQIVGVVKKTKDTLLKVKELQEGDTSLFLEIEHQQLNTILELTNVYPYVLLYFDVKDGIILFKGAAFNLNSLDKPFAISTQYKKILLLHYPISFRLEEVSSLVLES</sequence>
<proteinExistence type="predicted"/>
<dbReference type="AlphaFoldDB" id="A0A328YHX0"/>
<organism evidence="1 2">
    <name type="scientific">Flavobacterium aciduliphilum</name>
    <dbReference type="NCBI Taxonomy" id="1101402"/>
    <lineage>
        <taxon>Bacteria</taxon>
        <taxon>Pseudomonadati</taxon>
        <taxon>Bacteroidota</taxon>
        <taxon>Flavobacteriia</taxon>
        <taxon>Flavobacteriales</taxon>
        <taxon>Flavobacteriaceae</taxon>
        <taxon>Flavobacterium</taxon>
    </lineage>
</organism>
<reference evidence="1 2" key="1">
    <citation type="submission" date="2018-06" db="EMBL/GenBank/DDBJ databases">
        <title>Genomic Encyclopedia of Archaeal and Bacterial Type Strains, Phase II (KMG-II): from individual species to whole genera.</title>
        <authorList>
            <person name="Goeker M."/>
        </authorList>
    </citation>
    <scope>NUCLEOTIDE SEQUENCE [LARGE SCALE GENOMIC DNA]</scope>
    <source>
        <strain evidence="1 2">DSM 25663</strain>
    </source>
</reference>
<comment type="caution">
    <text evidence="1">The sequence shown here is derived from an EMBL/GenBank/DDBJ whole genome shotgun (WGS) entry which is preliminary data.</text>
</comment>
<dbReference type="OrthoDB" id="1446449at2"/>
<dbReference type="Proteomes" id="UP000248840">
    <property type="component" value="Unassembled WGS sequence"/>
</dbReference>
<name>A0A328YHX0_9FLAO</name>
<dbReference type="EMBL" id="QLSZ01000003">
    <property type="protein sequence ID" value="RAR73688.1"/>
    <property type="molecule type" value="Genomic_DNA"/>
</dbReference>
<protein>
    <submittedName>
        <fullName evidence="1">Uncharacterized protein</fullName>
    </submittedName>
</protein>